<name>A0A238FSU8_9BASI</name>
<feature type="compositionally biased region" description="Low complexity" evidence="1">
    <location>
        <begin position="32"/>
        <end position="49"/>
    </location>
</feature>
<organism evidence="2 3">
    <name type="scientific">Microbotryum intermedium</name>
    <dbReference type="NCBI Taxonomy" id="269621"/>
    <lineage>
        <taxon>Eukaryota</taxon>
        <taxon>Fungi</taxon>
        <taxon>Dikarya</taxon>
        <taxon>Basidiomycota</taxon>
        <taxon>Pucciniomycotina</taxon>
        <taxon>Microbotryomycetes</taxon>
        <taxon>Microbotryales</taxon>
        <taxon>Microbotryaceae</taxon>
        <taxon>Microbotryum</taxon>
    </lineage>
</organism>
<proteinExistence type="predicted"/>
<dbReference type="Proteomes" id="UP000198372">
    <property type="component" value="Unassembled WGS sequence"/>
</dbReference>
<sequence>MRFLFGPTPPFNTSHGVPPSNWSLPGQDLEPGSSSTSGQTSTVSTGAVSRRPLIFPSMPSPLLRRRKAPTSAPAHVPRGLFERVQGKPIKRYIPKDEVQRHRTFKEDCVIAEMEYCDKNTIRPCDLQRVTQPKQVKRRAPSMWNTFRKSKHLKQLAEDESVDFPAGLMERQTFAAKHWKRINETEETRLQCEETPSLEQGPADIDADDADNAGVTIAFKRPSSVAATDKAAAQACKEYASQLQEVSEYYSSQFQLETYIMVTSSRVERRDDRFIVSSGGGKAFAQRMGWEGKDEMFKILKPFTKCVTGRAALEEEVSNQNHLVREADVIDKRYQISELINWYTRLPMHYEGDAHETASPCQKNRDFGTTGRNFFSQPKMTVHVSGGLRLDDFRSPTGTPKMNLDDLRRIIPLLRNKKLEFRLSVGSIAPNPTDPTDPADPADPDLPAL</sequence>
<dbReference type="EMBL" id="FMSP01000024">
    <property type="protein sequence ID" value="SCV75023.1"/>
    <property type="molecule type" value="Genomic_DNA"/>
</dbReference>
<dbReference type="AlphaFoldDB" id="A0A238FSU8"/>
<evidence type="ECO:0000256" key="1">
    <source>
        <dbReference type="SAM" id="MobiDB-lite"/>
    </source>
</evidence>
<evidence type="ECO:0000313" key="2">
    <source>
        <dbReference type="EMBL" id="SCV75023.1"/>
    </source>
</evidence>
<gene>
    <name evidence="2" type="ORF">BQ2448_8052</name>
</gene>
<feature type="region of interest" description="Disordered" evidence="1">
    <location>
        <begin position="1"/>
        <end position="74"/>
    </location>
</feature>
<reference evidence="3" key="1">
    <citation type="submission" date="2016-09" db="EMBL/GenBank/DDBJ databases">
        <authorList>
            <person name="Jeantristanb JTB J.-T."/>
            <person name="Ricardo R."/>
        </authorList>
    </citation>
    <scope>NUCLEOTIDE SEQUENCE [LARGE SCALE GENOMIC DNA]</scope>
</reference>
<accession>A0A238FSU8</accession>
<feature type="compositionally biased region" description="Polar residues" evidence="1">
    <location>
        <begin position="11"/>
        <end position="24"/>
    </location>
</feature>
<feature type="region of interest" description="Disordered" evidence="1">
    <location>
        <begin position="425"/>
        <end position="448"/>
    </location>
</feature>
<keyword evidence="3" id="KW-1185">Reference proteome</keyword>
<dbReference type="STRING" id="269621.A0A238FSU8"/>
<protein>
    <submittedName>
        <fullName evidence="2">BQ2448_8052 protein</fullName>
    </submittedName>
</protein>
<evidence type="ECO:0000313" key="3">
    <source>
        <dbReference type="Proteomes" id="UP000198372"/>
    </source>
</evidence>